<dbReference type="GO" id="GO:0016020">
    <property type="term" value="C:membrane"/>
    <property type="evidence" value="ECO:0007669"/>
    <property type="project" value="UniProtKB-SubCell"/>
</dbReference>
<protein>
    <submittedName>
        <fullName evidence="8">Uncharacterized protein</fullName>
    </submittedName>
</protein>
<dbReference type="InterPro" id="IPR045035">
    <property type="entry name" value="YSL-like"/>
</dbReference>
<feature type="transmembrane region" description="Helical" evidence="7">
    <location>
        <begin position="56"/>
        <end position="76"/>
    </location>
</feature>
<feature type="transmembrane region" description="Helical" evidence="7">
    <location>
        <begin position="404"/>
        <end position="423"/>
    </location>
</feature>
<feature type="transmembrane region" description="Helical" evidence="7">
    <location>
        <begin position="480"/>
        <end position="497"/>
    </location>
</feature>
<keyword evidence="9" id="KW-1185">Reference proteome</keyword>
<reference evidence="8 9" key="1">
    <citation type="submission" date="2024-11" db="EMBL/GenBank/DDBJ databases">
        <title>Chromosome-level genome assembly of Eucalyptus globulus Labill. provides insights into its genome evolution.</title>
        <authorList>
            <person name="Li X."/>
        </authorList>
    </citation>
    <scope>NUCLEOTIDE SEQUENCE [LARGE SCALE GENOMIC DNA]</scope>
    <source>
        <strain evidence="8">CL2024</strain>
        <tissue evidence="8">Fresh tender leaves</tissue>
    </source>
</reference>
<comment type="subcellular location">
    <subcellularLocation>
        <location evidence="1">Membrane</location>
        <topology evidence="1">Multi-pass membrane protein</topology>
    </subcellularLocation>
</comment>
<feature type="transmembrane region" description="Helical" evidence="7">
    <location>
        <begin position="281"/>
        <end position="308"/>
    </location>
</feature>
<evidence type="ECO:0000256" key="5">
    <source>
        <dbReference type="ARBA" id="ARBA00022989"/>
    </source>
</evidence>
<accession>A0ABD3L9M3</accession>
<feature type="transmembrane region" description="Helical" evidence="7">
    <location>
        <begin position="124"/>
        <end position="149"/>
    </location>
</feature>
<comment type="similarity">
    <text evidence="2">Belongs to the YSL (TC 2.A.67.2) family.</text>
</comment>
<feature type="transmembrane region" description="Helical" evidence="7">
    <location>
        <begin position="517"/>
        <end position="539"/>
    </location>
</feature>
<evidence type="ECO:0000256" key="6">
    <source>
        <dbReference type="ARBA" id="ARBA00023136"/>
    </source>
</evidence>
<evidence type="ECO:0000313" key="9">
    <source>
        <dbReference type="Proteomes" id="UP001634007"/>
    </source>
</evidence>
<evidence type="ECO:0000256" key="2">
    <source>
        <dbReference type="ARBA" id="ARBA00010276"/>
    </source>
</evidence>
<dbReference type="AlphaFoldDB" id="A0ABD3L9M3"/>
<dbReference type="NCBIfam" id="TIGR00728">
    <property type="entry name" value="OPT_sfam"/>
    <property type="match status" value="1"/>
</dbReference>
<keyword evidence="5 7" id="KW-1133">Transmembrane helix</keyword>
<keyword evidence="3" id="KW-0813">Transport</keyword>
<feature type="transmembrane region" description="Helical" evidence="7">
    <location>
        <begin position="88"/>
        <end position="112"/>
    </location>
</feature>
<organism evidence="8 9">
    <name type="scientific">Eucalyptus globulus</name>
    <name type="common">Tasmanian blue gum</name>
    <dbReference type="NCBI Taxonomy" id="34317"/>
    <lineage>
        <taxon>Eukaryota</taxon>
        <taxon>Viridiplantae</taxon>
        <taxon>Streptophyta</taxon>
        <taxon>Embryophyta</taxon>
        <taxon>Tracheophyta</taxon>
        <taxon>Spermatophyta</taxon>
        <taxon>Magnoliopsida</taxon>
        <taxon>eudicotyledons</taxon>
        <taxon>Gunneridae</taxon>
        <taxon>Pentapetalae</taxon>
        <taxon>rosids</taxon>
        <taxon>malvids</taxon>
        <taxon>Myrtales</taxon>
        <taxon>Myrtaceae</taxon>
        <taxon>Myrtoideae</taxon>
        <taxon>Eucalypteae</taxon>
        <taxon>Eucalyptus</taxon>
    </lineage>
</organism>
<evidence type="ECO:0000256" key="3">
    <source>
        <dbReference type="ARBA" id="ARBA00022448"/>
    </source>
</evidence>
<sequence>MKVNGEGEKSNLDHNDWSLNYNNLKEETGNEEKPHELHSVEFLFKDKEILPWQSQLTLRALVVSCAMGAFLSIFVIKMDLMFAMVPPVNLFAGFFGFLFISTWTKLLSAVGFMGQPFTRQENVVIQVCVNAIITMAFSGGFANYLFAMSDIVVKQMPGPVNPKDIKNPSFGWMVVFLLLSSSAGLFTLLPFRKFMIIDKKLTFPTGSASANFINSFHAPRRGKLNGRRQTRKLNKFFSISFLWSIFQWLYSGGDSCGFHYFPTFGFKAFQRSFYFDFHSSYIGMGMMCPFAITYSQLLGAILSSGILWPYIQTKSGDWYPAKVTPRTLDGPQAYKVFISLSIVIGDGAYHLVKIIFIGLFKHKNNDNSSALPVAANPFHEKTPVSYDEEVRTSTFLKDQIPKRVAIGGYVAIAIISLVVFPFIFPRLKWYQVLTLYLISPLLGLCRAYVTGLTDMSLSSALARTTILIFCSWTGKSSGSVLVGLAACGLLTLLTNVASNLMESFKLGYMTLSSPKSLFLSQLIGTLVGCFVSPYIFLYIKNHNPNGFGTPDSMFPAYYATGQRVAAMRATNGFSTLPKHCLSFSLAFFFAAILISLLRDWMPKKWKSLVPILMAFAVPFNLGAYLSIDMCVGYLVFYLWRRKNKAQAEALAPFVGSALMFGDALWWFPSTVLRMRNVIAPLCMRFLSREMSAQVETCLSSGS</sequence>
<feature type="transmembrane region" description="Helical" evidence="7">
    <location>
        <begin position="609"/>
        <end position="637"/>
    </location>
</feature>
<feature type="transmembrane region" description="Helical" evidence="7">
    <location>
        <begin position="233"/>
        <end position="250"/>
    </location>
</feature>
<dbReference type="EMBL" id="JBJKBG010000002">
    <property type="protein sequence ID" value="KAL3748228.1"/>
    <property type="molecule type" value="Genomic_DNA"/>
</dbReference>
<dbReference type="PANTHER" id="PTHR31645">
    <property type="entry name" value="OLIGOPEPTIDE TRANSPORTER YGL114W-RELATED"/>
    <property type="match status" value="1"/>
</dbReference>
<keyword evidence="4 7" id="KW-0812">Transmembrane</keyword>
<dbReference type="PANTHER" id="PTHR31645:SF22">
    <property type="entry name" value="METAL-NICOTIANAMINE TRANSPORTER YSL7-RELATED"/>
    <property type="match status" value="1"/>
</dbReference>
<dbReference type="Pfam" id="PF03169">
    <property type="entry name" value="OPT"/>
    <property type="match status" value="1"/>
</dbReference>
<evidence type="ECO:0000256" key="7">
    <source>
        <dbReference type="SAM" id="Phobius"/>
    </source>
</evidence>
<keyword evidence="6 7" id="KW-0472">Membrane</keyword>
<dbReference type="InterPro" id="IPR004813">
    <property type="entry name" value="OPT"/>
</dbReference>
<feature type="transmembrane region" description="Helical" evidence="7">
    <location>
        <begin position="169"/>
        <end position="191"/>
    </location>
</feature>
<name>A0ABD3L9M3_EUCGL</name>
<evidence type="ECO:0000256" key="1">
    <source>
        <dbReference type="ARBA" id="ARBA00004141"/>
    </source>
</evidence>
<dbReference type="Proteomes" id="UP001634007">
    <property type="component" value="Unassembled WGS sequence"/>
</dbReference>
<comment type="caution">
    <text evidence="8">The sequence shown here is derived from an EMBL/GenBank/DDBJ whole genome shotgun (WGS) entry which is preliminary data.</text>
</comment>
<evidence type="ECO:0000256" key="4">
    <source>
        <dbReference type="ARBA" id="ARBA00022692"/>
    </source>
</evidence>
<proteinExistence type="inferred from homology"/>
<feature type="transmembrane region" description="Helical" evidence="7">
    <location>
        <begin position="576"/>
        <end position="597"/>
    </location>
</feature>
<evidence type="ECO:0000313" key="8">
    <source>
        <dbReference type="EMBL" id="KAL3748228.1"/>
    </source>
</evidence>
<gene>
    <name evidence="8" type="ORF">ACJRO7_009461</name>
</gene>